<organism evidence="1 2">
    <name type="scientific">Aegilops tauschii subsp. strangulata</name>
    <name type="common">Goatgrass</name>
    <dbReference type="NCBI Taxonomy" id="200361"/>
    <lineage>
        <taxon>Eukaryota</taxon>
        <taxon>Viridiplantae</taxon>
        <taxon>Streptophyta</taxon>
        <taxon>Embryophyta</taxon>
        <taxon>Tracheophyta</taxon>
        <taxon>Spermatophyta</taxon>
        <taxon>Magnoliopsida</taxon>
        <taxon>Liliopsida</taxon>
        <taxon>Poales</taxon>
        <taxon>Poaceae</taxon>
        <taxon>BOP clade</taxon>
        <taxon>Pooideae</taxon>
        <taxon>Triticodae</taxon>
        <taxon>Triticeae</taxon>
        <taxon>Triticinae</taxon>
        <taxon>Aegilops</taxon>
    </lineage>
</organism>
<dbReference type="Gramene" id="AET7Gv20467300.36">
    <property type="protein sequence ID" value="AET7Gv20467300.36"/>
    <property type="gene ID" value="AET7Gv20467300"/>
</dbReference>
<reference evidence="1" key="5">
    <citation type="journal article" date="2021" name="G3 (Bethesda)">
        <title>Aegilops tauschii genome assembly Aet v5.0 features greater sequence contiguity and improved annotation.</title>
        <authorList>
            <person name="Wang L."/>
            <person name="Zhu T."/>
            <person name="Rodriguez J.C."/>
            <person name="Deal K.R."/>
            <person name="Dubcovsky J."/>
            <person name="McGuire P.E."/>
            <person name="Lux T."/>
            <person name="Spannagl M."/>
            <person name="Mayer K.F.X."/>
            <person name="Baldrich P."/>
            <person name="Meyers B.C."/>
            <person name="Huo N."/>
            <person name="Gu Y.Q."/>
            <person name="Zhou H."/>
            <person name="Devos K.M."/>
            <person name="Bennetzen J.L."/>
            <person name="Unver T."/>
            <person name="Budak H."/>
            <person name="Gulick P.J."/>
            <person name="Galiba G."/>
            <person name="Kalapos B."/>
            <person name="Nelson D.R."/>
            <person name="Li P."/>
            <person name="You F.M."/>
            <person name="Luo M.C."/>
            <person name="Dvorak J."/>
        </authorList>
    </citation>
    <scope>NUCLEOTIDE SEQUENCE [LARGE SCALE GENOMIC DNA]</scope>
    <source>
        <strain evidence="1">cv. AL8/78</strain>
    </source>
</reference>
<reference evidence="2" key="1">
    <citation type="journal article" date="2014" name="Science">
        <title>Ancient hybridizations among the ancestral genomes of bread wheat.</title>
        <authorList>
            <consortium name="International Wheat Genome Sequencing Consortium,"/>
            <person name="Marcussen T."/>
            <person name="Sandve S.R."/>
            <person name="Heier L."/>
            <person name="Spannagl M."/>
            <person name="Pfeifer M."/>
            <person name="Jakobsen K.S."/>
            <person name="Wulff B.B."/>
            <person name="Steuernagel B."/>
            <person name="Mayer K.F."/>
            <person name="Olsen O.A."/>
        </authorList>
    </citation>
    <scope>NUCLEOTIDE SEQUENCE [LARGE SCALE GENOMIC DNA]</scope>
    <source>
        <strain evidence="2">cv. AL8/78</strain>
    </source>
</reference>
<dbReference type="EnsemblPlants" id="AET7Gv20467300.36">
    <property type="protein sequence ID" value="AET7Gv20467300.36"/>
    <property type="gene ID" value="AET7Gv20467300"/>
</dbReference>
<reference evidence="1" key="3">
    <citation type="journal article" date="2017" name="Nature">
        <title>Genome sequence of the progenitor of the wheat D genome Aegilops tauschii.</title>
        <authorList>
            <person name="Luo M.C."/>
            <person name="Gu Y.Q."/>
            <person name="Puiu D."/>
            <person name="Wang H."/>
            <person name="Twardziok S.O."/>
            <person name="Deal K.R."/>
            <person name="Huo N."/>
            <person name="Zhu T."/>
            <person name="Wang L."/>
            <person name="Wang Y."/>
            <person name="McGuire P.E."/>
            <person name="Liu S."/>
            <person name="Long H."/>
            <person name="Ramasamy R.K."/>
            <person name="Rodriguez J.C."/>
            <person name="Van S.L."/>
            <person name="Yuan L."/>
            <person name="Wang Z."/>
            <person name="Xia Z."/>
            <person name="Xiao L."/>
            <person name="Anderson O.D."/>
            <person name="Ouyang S."/>
            <person name="Liang Y."/>
            <person name="Zimin A.V."/>
            <person name="Pertea G."/>
            <person name="Qi P."/>
            <person name="Bennetzen J.L."/>
            <person name="Dai X."/>
            <person name="Dawson M.W."/>
            <person name="Muller H.G."/>
            <person name="Kugler K."/>
            <person name="Rivarola-Duarte L."/>
            <person name="Spannagl M."/>
            <person name="Mayer K.F.X."/>
            <person name="Lu F.H."/>
            <person name="Bevan M.W."/>
            <person name="Leroy P."/>
            <person name="Li P."/>
            <person name="You F.M."/>
            <person name="Sun Q."/>
            <person name="Liu Z."/>
            <person name="Lyons E."/>
            <person name="Wicker T."/>
            <person name="Salzberg S.L."/>
            <person name="Devos K.M."/>
            <person name="Dvorak J."/>
        </authorList>
    </citation>
    <scope>NUCLEOTIDE SEQUENCE [LARGE SCALE GENOMIC DNA]</scope>
    <source>
        <strain evidence="1">cv. AL8/78</strain>
    </source>
</reference>
<name>A0A453R5G4_AEGTS</name>
<evidence type="ECO:0000313" key="1">
    <source>
        <dbReference type="EnsemblPlants" id="AET7Gv20467300.36"/>
    </source>
</evidence>
<keyword evidence="2" id="KW-1185">Reference proteome</keyword>
<sequence length="110" mass="13026">MQFQKEIVDHELTYQMEERWANIWKCRSKNLGLQDATIGVASKAKTITHKKYEILKQGIDSTPKNYLFFKIFLSRIKLIVNISGPHSFYLIMLWKGESMSLFISWIRLLE</sequence>
<protein>
    <submittedName>
        <fullName evidence="1">Uncharacterized protein</fullName>
    </submittedName>
</protein>
<evidence type="ECO:0000313" key="2">
    <source>
        <dbReference type="Proteomes" id="UP000015105"/>
    </source>
</evidence>
<dbReference type="Proteomes" id="UP000015105">
    <property type="component" value="Chromosome 7D"/>
</dbReference>
<reference evidence="2" key="2">
    <citation type="journal article" date="2017" name="Nat. Plants">
        <title>The Aegilops tauschii genome reveals multiple impacts of transposons.</title>
        <authorList>
            <person name="Zhao G."/>
            <person name="Zou C."/>
            <person name="Li K."/>
            <person name="Wang K."/>
            <person name="Li T."/>
            <person name="Gao L."/>
            <person name="Zhang X."/>
            <person name="Wang H."/>
            <person name="Yang Z."/>
            <person name="Liu X."/>
            <person name="Jiang W."/>
            <person name="Mao L."/>
            <person name="Kong X."/>
            <person name="Jiao Y."/>
            <person name="Jia J."/>
        </authorList>
    </citation>
    <scope>NUCLEOTIDE SEQUENCE [LARGE SCALE GENOMIC DNA]</scope>
    <source>
        <strain evidence="2">cv. AL8/78</strain>
    </source>
</reference>
<accession>A0A453R5G4</accession>
<reference evidence="1" key="4">
    <citation type="submission" date="2019-03" db="UniProtKB">
        <authorList>
            <consortium name="EnsemblPlants"/>
        </authorList>
    </citation>
    <scope>IDENTIFICATION</scope>
</reference>
<dbReference type="AlphaFoldDB" id="A0A453R5G4"/>
<proteinExistence type="predicted"/>